<accession>A0ABW3CY78</accession>
<organism evidence="2 3">
    <name type="scientific">Sungkyunkwania multivorans</name>
    <dbReference type="NCBI Taxonomy" id="1173618"/>
    <lineage>
        <taxon>Bacteria</taxon>
        <taxon>Pseudomonadati</taxon>
        <taxon>Bacteroidota</taxon>
        <taxon>Flavobacteriia</taxon>
        <taxon>Flavobacteriales</taxon>
        <taxon>Flavobacteriaceae</taxon>
        <taxon>Sungkyunkwania</taxon>
    </lineage>
</organism>
<feature type="coiled-coil region" evidence="1">
    <location>
        <begin position="163"/>
        <end position="211"/>
    </location>
</feature>
<evidence type="ECO:0000256" key="1">
    <source>
        <dbReference type="SAM" id="Coils"/>
    </source>
</evidence>
<dbReference type="Proteomes" id="UP001596978">
    <property type="component" value="Unassembled WGS sequence"/>
</dbReference>
<keyword evidence="1" id="KW-0175">Coiled coil</keyword>
<dbReference type="RefSeq" id="WP_386407597.1">
    <property type="nucleotide sequence ID" value="NZ_JBHTJH010000008.1"/>
</dbReference>
<protein>
    <submittedName>
        <fullName evidence="2">Uncharacterized protein</fullName>
    </submittedName>
</protein>
<gene>
    <name evidence="2" type="ORF">ACFQ1M_09775</name>
</gene>
<comment type="caution">
    <text evidence="2">The sequence shown here is derived from an EMBL/GenBank/DDBJ whole genome shotgun (WGS) entry which is preliminary data.</text>
</comment>
<keyword evidence="3" id="KW-1185">Reference proteome</keyword>
<proteinExistence type="predicted"/>
<name>A0ABW3CY78_9FLAO</name>
<evidence type="ECO:0000313" key="2">
    <source>
        <dbReference type="EMBL" id="MFD0862495.1"/>
    </source>
</evidence>
<dbReference type="EMBL" id="JBHTJH010000008">
    <property type="protein sequence ID" value="MFD0862495.1"/>
    <property type="molecule type" value="Genomic_DNA"/>
</dbReference>
<evidence type="ECO:0000313" key="3">
    <source>
        <dbReference type="Proteomes" id="UP001596978"/>
    </source>
</evidence>
<sequence>MKESNSPLQPILNHLQRLPTNSITVVNGKVKKQRDGVFKDRYCFTMEDIRKELENPKFTNIYEGKATGTDIEALTTFIMALPNFGLGTGSTVNLKMRNGTTQKIVNRDPIELKFRSQEQGTTSIEKQTDMSTLENKVHEAVPVSPTESQLIGMAARFRAESKLESIQERYTDKVEQNASLKEDLGDARSRIRKLEEENLGLRSKLSIAEAEKGLAIKTIESEKRSVLDSDVAVKLVENLPSLASALVNLAGKNNGAAVSGMGASDPISENKRYFIDQIMDPEILDDDLKFLYEVLQAHLQNPDFMGQVRQLLTSMIKPIANHGTDG</sequence>
<reference evidence="3" key="1">
    <citation type="journal article" date="2019" name="Int. J. Syst. Evol. Microbiol.">
        <title>The Global Catalogue of Microorganisms (GCM) 10K type strain sequencing project: providing services to taxonomists for standard genome sequencing and annotation.</title>
        <authorList>
            <consortium name="The Broad Institute Genomics Platform"/>
            <consortium name="The Broad Institute Genome Sequencing Center for Infectious Disease"/>
            <person name="Wu L."/>
            <person name="Ma J."/>
        </authorList>
    </citation>
    <scope>NUCLEOTIDE SEQUENCE [LARGE SCALE GENOMIC DNA]</scope>
    <source>
        <strain evidence="3">CCUG 62952</strain>
    </source>
</reference>